<evidence type="ECO:0000256" key="13">
    <source>
        <dbReference type="ARBA" id="ARBA00023180"/>
    </source>
</evidence>
<keyword evidence="7" id="KW-0677">Repeat</keyword>
<keyword evidence="9" id="KW-0297">G-protein coupled receptor</keyword>
<dbReference type="GO" id="GO:0098794">
    <property type="term" value="C:postsynapse"/>
    <property type="evidence" value="ECO:0007669"/>
    <property type="project" value="TreeGrafter"/>
</dbReference>
<dbReference type="Gene3D" id="2.60.220.50">
    <property type="match status" value="1"/>
</dbReference>
<dbReference type="PRINTS" id="PR00249">
    <property type="entry name" value="GPCRSECRETIN"/>
</dbReference>
<dbReference type="FunFam" id="4.10.1240.10:FF:000002">
    <property type="entry name" value="Adhesion G protein-coupled receptor B2"/>
    <property type="match status" value="1"/>
</dbReference>
<dbReference type="InterPro" id="IPR008077">
    <property type="entry name" value="GPCR_2_brain_angio_inhib"/>
</dbReference>
<feature type="domain" description="G-protein coupled receptors family 2 profile 1" evidence="21">
    <location>
        <begin position="409"/>
        <end position="479"/>
    </location>
</feature>
<name>A0A3Q3CMA6_HAPBU</name>
<evidence type="ECO:0000256" key="11">
    <source>
        <dbReference type="ARBA" id="ARBA00023157"/>
    </source>
</evidence>
<evidence type="ECO:0000256" key="7">
    <source>
        <dbReference type="ARBA" id="ARBA00022737"/>
    </source>
</evidence>
<feature type="transmembrane region" description="Helical" evidence="18">
    <location>
        <begin position="1006"/>
        <end position="1027"/>
    </location>
</feature>
<feature type="domain" description="GAIN-B" evidence="20">
    <location>
        <begin position="601"/>
        <end position="776"/>
    </location>
</feature>
<dbReference type="InterPro" id="IPR000884">
    <property type="entry name" value="TSP1_rpt"/>
</dbReference>
<evidence type="ECO:0000256" key="10">
    <source>
        <dbReference type="ARBA" id="ARBA00023136"/>
    </source>
</evidence>
<keyword evidence="10 18" id="KW-0472">Membrane</keyword>
<evidence type="ECO:0000256" key="4">
    <source>
        <dbReference type="ARBA" id="ARBA00022553"/>
    </source>
</evidence>
<dbReference type="FunFam" id="2.20.100.10:FF:000003">
    <property type="entry name" value="Adhesion G protein-coupled receptor B2"/>
    <property type="match status" value="1"/>
</dbReference>
<dbReference type="InterPro" id="IPR000203">
    <property type="entry name" value="GPS"/>
</dbReference>
<keyword evidence="8 18" id="KW-1133">Transmembrane helix</keyword>
<evidence type="ECO:0000256" key="12">
    <source>
        <dbReference type="ARBA" id="ARBA00023170"/>
    </source>
</evidence>
<dbReference type="Gene3D" id="4.10.1240.10">
    <property type="entry name" value="GPCR, family 2, extracellular hormone receptor domain"/>
    <property type="match status" value="1"/>
</dbReference>
<evidence type="ECO:0000256" key="6">
    <source>
        <dbReference type="ARBA" id="ARBA00022729"/>
    </source>
</evidence>
<dbReference type="Gene3D" id="1.25.40.610">
    <property type="match status" value="1"/>
</dbReference>
<dbReference type="InterPro" id="IPR017983">
    <property type="entry name" value="GPCR_2_secretin-like_CS"/>
</dbReference>
<dbReference type="PRINTS" id="PR01694">
    <property type="entry name" value="BAIPRECURSOR"/>
</dbReference>
<feature type="domain" description="G-protein coupled receptors family 2 profile 2" evidence="22">
    <location>
        <begin position="784"/>
        <end position="1058"/>
    </location>
</feature>
<dbReference type="OMA" id="CESKNAF"/>
<dbReference type="GO" id="GO:0043083">
    <property type="term" value="C:synaptic cleft"/>
    <property type="evidence" value="ECO:0007669"/>
    <property type="project" value="TreeGrafter"/>
</dbReference>
<dbReference type="SMART" id="SM00008">
    <property type="entry name" value="HormR"/>
    <property type="match status" value="1"/>
</dbReference>
<evidence type="ECO:0000313" key="23">
    <source>
        <dbReference type="Ensembl" id="ENSHBUP00000025867.1"/>
    </source>
</evidence>
<dbReference type="Ensembl" id="ENSHBUT00000004875.1">
    <property type="protein sequence ID" value="ENSHBUP00000025867.1"/>
    <property type="gene ID" value="ENSHBUG00000008450.1"/>
</dbReference>
<feature type="transmembrane region" description="Helical" evidence="18">
    <location>
        <begin position="820"/>
        <end position="838"/>
    </location>
</feature>
<keyword evidence="13" id="KW-0325">Glycoprotein</keyword>
<proteinExistence type="inferred from homology"/>
<dbReference type="GO" id="GO:0005886">
    <property type="term" value="C:plasma membrane"/>
    <property type="evidence" value="ECO:0007669"/>
    <property type="project" value="UniProtKB-SubCell"/>
</dbReference>
<dbReference type="PROSITE" id="PS50227">
    <property type="entry name" value="G_PROTEIN_RECEP_F2_3"/>
    <property type="match status" value="1"/>
</dbReference>
<feature type="chain" id="PRO_5018536387" description="Adhesion G protein-coupled receptor B3" evidence="19">
    <location>
        <begin position="26"/>
        <end position="1440"/>
    </location>
</feature>
<dbReference type="FunFam" id="1.25.40.610:FF:000002">
    <property type="entry name" value="Adhesion G protein-coupled receptor B2"/>
    <property type="match status" value="1"/>
</dbReference>
<protein>
    <recommendedName>
        <fullName evidence="16">Adhesion G protein-coupled receptor B3</fullName>
    </recommendedName>
    <alternativeName>
        <fullName evidence="17">Brain-specific angiogenesis inhibitor 3</fullName>
    </alternativeName>
</protein>
<evidence type="ECO:0000256" key="16">
    <source>
        <dbReference type="ARBA" id="ARBA00070434"/>
    </source>
</evidence>
<sequence length="1440" mass="161477">MKAVRNLLIYIFSTYLLVMFGLTGAQDYWCSTLVKGVIYGSYSVTEMFPKNYTNCTWTLENPDPTKYSIYLKLYKRDLSCSEYSLLAYQFDHYSHEKINELLRVNESIVYLCDSKNIYVFLLYDKNFVQLRRVFPYDYNGLTPQKLDEEEKSIVEFLVLNKASPSQFGCQVLCTWLENCLKLEKGTVETCGIVYTKCTCPQHLGDGESESMLMLNNVVLPLNPQTEGCLSPQLQAGQICNLTAEVKRPPKEVHGVWEEWSPWSLCSFTCGRGHRTRTRMCSPPQHGGRACDGPETQTKLCNIALCPVDGQWQEWSSWSDCSVTCANGTQQRTRQCSAAAHGGSECRGHWAESRECHNPDCTANGQWNPWGPWSGCSKSCDGGWQRRARVCQGAAVTGQQCDGSGEEVRKCSDQRCPAPYEICPEDYAVSMVWRRTPSGELAFNRCPPNATGTTSRRCSLDHRGMAFWEQPSYARCITNEFRYLQQSVQGHLAKGQRMLAGDGMSQVTKNLLDLTQRRNFYAGDLLSSVEILRNVTETFKRASYEPSSDDVQNFFQIISNLLEEENKEKWEDAQKIYPGAVELMQVIEDFIHIVGLGMKDFHNAYLMTGNLVASIQRLPAVSVMTDINFPMKGRKGMVDWARNSEDKVVIPKGLFVSQSADMEGSPVFILGTVLYKTLGLMLPSPKNHTVVNSKVIAVTVRPEPKATESHLEIELAHLANGTMNPYCALWDSTIMNDSWGAWSTKGCKTVLTDASHTKCLCDRVSTFAILAQQPREITMEYSGVPSVTLIVGCGLSCLALITLAVIYAVLWRYIRSERSIILLNFCLSIVCSNILILVGQTQTHNVSVCIMTTAFLHFFFLASFCWVLTEAWQSYMAVTGKVRTRLIRKRFLCLGWGLPALVVAVSMGFTKTKGYGTPLYCWLSLEGGLLYAFVGPAAAVVLVNMVIGILVFNKLVSRDGILDKKLKHRAGQMSEPHTGLTLKCAKCGVVSTTALSATTASNAMASLWSSCVVLPLLALTWMSAVLAITDKRSILFQILFAVFDSLQGFVIVMVHCILRREVQDAFRCRLRNCQDPISGDATGTFPNGHAQIMTDFEKDVDIACRSALHKDMGSCRAATITGTLSRISLNDEEDEKAPEGLNYSTLPGNIISKVIIQQPSALHMPMGMGELKEQCMVDTTADIRRTVYLCTDDALRQSDQDMGVHDKEGHPMQSQMMETDYIVMPRASAAVSGSGNVPTLLKDDTKMNITMDTLPHERLMHYKMSPDFNINPSGMDHMNVNLEQQYPSAPEQMQNLPFEPRTAVKNFLAEMEESTGLSRSETGSTISMSSLERRKSRYSDLDFEKVMHTRKRHMELFQELNQKFQTLDRFRDIPNMGSMDKAMPNKNPWESYNPACEYQNYATMNVLESDTKDSLEMTPAEWEKCVNLPLDVQEGDFQTEV</sequence>
<comment type="subcellular location">
    <subcellularLocation>
        <location evidence="1">Cell membrane</location>
        <topology evidence="1">Multi-pass membrane protein</topology>
    </subcellularLocation>
</comment>
<evidence type="ECO:0000256" key="2">
    <source>
        <dbReference type="ARBA" id="ARBA00007343"/>
    </source>
</evidence>
<evidence type="ECO:0000256" key="17">
    <source>
        <dbReference type="ARBA" id="ARBA00082599"/>
    </source>
</evidence>
<evidence type="ECO:0000256" key="18">
    <source>
        <dbReference type="SAM" id="Phobius"/>
    </source>
</evidence>
<organism evidence="23 24">
    <name type="scientific">Haplochromis burtoni</name>
    <name type="common">Burton's mouthbrooder</name>
    <name type="synonym">Chromis burtoni</name>
    <dbReference type="NCBI Taxonomy" id="8153"/>
    <lineage>
        <taxon>Eukaryota</taxon>
        <taxon>Metazoa</taxon>
        <taxon>Chordata</taxon>
        <taxon>Craniata</taxon>
        <taxon>Vertebrata</taxon>
        <taxon>Euteleostomi</taxon>
        <taxon>Actinopterygii</taxon>
        <taxon>Neopterygii</taxon>
        <taxon>Teleostei</taxon>
        <taxon>Neoteleostei</taxon>
        <taxon>Acanthomorphata</taxon>
        <taxon>Ovalentaria</taxon>
        <taxon>Cichlomorphae</taxon>
        <taxon>Cichliformes</taxon>
        <taxon>Cichlidae</taxon>
        <taxon>African cichlids</taxon>
        <taxon>Pseudocrenilabrinae</taxon>
        <taxon>Haplochromini</taxon>
        <taxon>Haplochromis</taxon>
    </lineage>
</organism>
<dbReference type="CDD" id="cd15989">
    <property type="entry name" value="7tmB2_BAI3"/>
    <property type="match status" value="1"/>
</dbReference>
<keyword evidence="24" id="KW-1185">Reference proteome</keyword>
<dbReference type="InterPro" id="IPR043838">
    <property type="entry name" value="AGRB_N"/>
</dbReference>
<feature type="transmembrane region" description="Helical" evidence="18">
    <location>
        <begin position="928"/>
        <end position="951"/>
    </location>
</feature>
<accession>A0A3Q3CMA6</accession>
<dbReference type="InterPro" id="IPR032471">
    <property type="entry name" value="AGRL2-4_GAIN_subdom_A"/>
</dbReference>
<dbReference type="PANTHER" id="PTHR12011:SF40">
    <property type="entry name" value="ADHESION G PROTEIN-COUPLED RECEPTOR B3"/>
    <property type="match status" value="1"/>
</dbReference>
<dbReference type="FunFam" id="2.20.100.10:FF:000004">
    <property type="entry name" value="Adhesion G protein-coupled receptor B2"/>
    <property type="match status" value="1"/>
</dbReference>
<dbReference type="GO" id="GO:0016525">
    <property type="term" value="P:negative regulation of angiogenesis"/>
    <property type="evidence" value="ECO:0007669"/>
    <property type="project" value="InterPro"/>
</dbReference>
<evidence type="ECO:0000313" key="24">
    <source>
        <dbReference type="Proteomes" id="UP000264840"/>
    </source>
</evidence>
<dbReference type="Gene3D" id="1.20.1070.10">
    <property type="entry name" value="Rhodopsin 7-helix transmembrane proteins"/>
    <property type="match status" value="1"/>
</dbReference>
<dbReference type="SMART" id="SM00209">
    <property type="entry name" value="TSP1"/>
    <property type="match status" value="3"/>
</dbReference>
<dbReference type="InterPro" id="IPR057244">
    <property type="entry name" value="GAIN_B"/>
</dbReference>
<evidence type="ECO:0000256" key="8">
    <source>
        <dbReference type="ARBA" id="ARBA00022989"/>
    </source>
</evidence>
<dbReference type="FunFam" id="2.60.220.50:FF:000004">
    <property type="entry name" value="Adhesion G protein-coupled receptor B3"/>
    <property type="match status" value="1"/>
</dbReference>
<keyword evidence="5 18" id="KW-0812">Transmembrane</keyword>
<feature type="transmembrane region" description="Helical" evidence="18">
    <location>
        <begin position="889"/>
        <end position="908"/>
    </location>
</feature>
<dbReference type="GeneTree" id="ENSGT00940000155081"/>
<evidence type="ECO:0000259" key="21">
    <source>
        <dbReference type="PROSITE" id="PS50227"/>
    </source>
</evidence>
<dbReference type="Pfam" id="PF00002">
    <property type="entry name" value="7tm_2"/>
    <property type="match status" value="1"/>
</dbReference>
<dbReference type="GO" id="GO:0016322">
    <property type="term" value="P:neuron remodeling"/>
    <property type="evidence" value="ECO:0007669"/>
    <property type="project" value="TreeGrafter"/>
</dbReference>
<dbReference type="Pfam" id="PF01825">
    <property type="entry name" value="GPS"/>
    <property type="match status" value="1"/>
</dbReference>
<dbReference type="InterPro" id="IPR000832">
    <property type="entry name" value="GPCR_2_secretin-like"/>
</dbReference>
<keyword evidence="3" id="KW-1003">Cell membrane</keyword>
<evidence type="ECO:0000256" key="3">
    <source>
        <dbReference type="ARBA" id="ARBA00022475"/>
    </source>
</evidence>
<dbReference type="GO" id="GO:0004930">
    <property type="term" value="F:G protein-coupled receptor activity"/>
    <property type="evidence" value="ECO:0007669"/>
    <property type="project" value="UniProtKB-KW"/>
</dbReference>
<dbReference type="Gene3D" id="2.20.100.10">
    <property type="entry name" value="Thrombospondin type-1 (TSP1) repeat"/>
    <property type="match status" value="3"/>
</dbReference>
<comment type="similarity">
    <text evidence="2">Belongs to the G-protein coupled receptor 2 family. Adhesion G-protein coupled receptor (ADGR) subfamily.</text>
</comment>
<evidence type="ECO:0000256" key="9">
    <source>
        <dbReference type="ARBA" id="ARBA00023040"/>
    </source>
</evidence>
<keyword evidence="6 19" id="KW-0732">Signal</keyword>
<feature type="transmembrane region" description="Helical" evidence="18">
    <location>
        <begin position="844"/>
        <end position="868"/>
    </location>
</feature>
<evidence type="ECO:0000256" key="14">
    <source>
        <dbReference type="ARBA" id="ARBA00023224"/>
    </source>
</evidence>
<dbReference type="GO" id="GO:0007166">
    <property type="term" value="P:cell surface receptor signaling pathway"/>
    <property type="evidence" value="ECO:0007669"/>
    <property type="project" value="InterPro"/>
</dbReference>
<dbReference type="Pfam" id="PF02793">
    <property type="entry name" value="HRM"/>
    <property type="match status" value="1"/>
</dbReference>
<dbReference type="Pfam" id="PF16489">
    <property type="entry name" value="GAIN"/>
    <property type="match status" value="1"/>
</dbReference>
<keyword evidence="14" id="KW-0807">Transducer</keyword>
<evidence type="ECO:0000256" key="15">
    <source>
        <dbReference type="ARBA" id="ARBA00056958"/>
    </source>
</evidence>
<dbReference type="PANTHER" id="PTHR12011">
    <property type="entry name" value="ADHESION G-PROTEIN COUPLED RECEPTOR"/>
    <property type="match status" value="1"/>
</dbReference>
<keyword evidence="4" id="KW-0597">Phosphoprotein</keyword>
<evidence type="ECO:0000259" key="20">
    <source>
        <dbReference type="PROSITE" id="PS50221"/>
    </source>
</evidence>
<feature type="transmembrane region" description="Helical" evidence="18">
    <location>
        <begin position="786"/>
        <end position="808"/>
    </location>
</feature>
<evidence type="ECO:0000256" key="1">
    <source>
        <dbReference type="ARBA" id="ARBA00004651"/>
    </source>
</evidence>
<dbReference type="Pfam" id="PF19188">
    <property type="entry name" value="AGRB_N"/>
    <property type="match status" value="1"/>
</dbReference>
<dbReference type="InterPro" id="IPR001879">
    <property type="entry name" value="GPCR_2_extracellular_dom"/>
</dbReference>
<reference evidence="23" key="1">
    <citation type="submission" date="2025-08" db="UniProtKB">
        <authorList>
            <consortium name="Ensembl"/>
        </authorList>
    </citation>
    <scope>IDENTIFICATION</scope>
</reference>
<dbReference type="InterPro" id="IPR046338">
    <property type="entry name" value="GAIN_dom_sf"/>
</dbReference>
<dbReference type="SUPFAM" id="SSF82895">
    <property type="entry name" value="TSP-1 type 1 repeat"/>
    <property type="match status" value="3"/>
</dbReference>
<evidence type="ECO:0000256" key="5">
    <source>
        <dbReference type="ARBA" id="ARBA00022692"/>
    </source>
</evidence>
<dbReference type="PROSITE" id="PS00650">
    <property type="entry name" value="G_PROTEIN_RECEP_F2_2"/>
    <property type="match status" value="1"/>
</dbReference>
<keyword evidence="12" id="KW-0675">Receptor</keyword>
<dbReference type="PROSITE" id="PS50221">
    <property type="entry name" value="GAIN_B"/>
    <property type="match status" value="1"/>
</dbReference>
<reference evidence="23" key="2">
    <citation type="submission" date="2025-09" db="UniProtKB">
        <authorList>
            <consortium name="Ensembl"/>
        </authorList>
    </citation>
    <scope>IDENTIFICATION</scope>
</reference>
<dbReference type="Proteomes" id="UP000264840">
    <property type="component" value="Unplaced"/>
</dbReference>
<dbReference type="InterPro" id="IPR017981">
    <property type="entry name" value="GPCR_2-like_7TM"/>
</dbReference>
<dbReference type="SMART" id="SM00303">
    <property type="entry name" value="GPS"/>
    <property type="match status" value="1"/>
</dbReference>
<dbReference type="PROSITE" id="PS50092">
    <property type="entry name" value="TSP1"/>
    <property type="match status" value="3"/>
</dbReference>
<keyword evidence="11" id="KW-1015">Disulfide bond</keyword>
<dbReference type="PROSITE" id="PS50261">
    <property type="entry name" value="G_PROTEIN_RECEP_F2_4"/>
    <property type="match status" value="1"/>
</dbReference>
<dbReference type="InterPro" id="IPR036383">
    <property type="entry name" value="TSP1_rpt_sf"/>
</dbReference>
<evidence type="ECO:0000259" key="22">
    <source>
        <dbReference type="PROSITE" id="PS50261"/>
    </source>
</evidence>
<dbReference type="InterPro" id="IPR036445">
    <property type="entry name" value="GPCR_2_extracell_dom_sf"/>
</dbReference>
<dbReference type="GO" id="GO:0007189">
    <property type="term" value="P:adenylate cyclase-activating G protein-coupled receptor signaling pathway"/>
    <property type="evidence" value="ECO:0007669"/>
    <property type="project" value="TreeGrafter"/>
</dbReference>
<feature type="signal peptide" evidence="19">
    <location>
        <begin position="1"/>
        <end position="25"/>
    </location>
</feature>
<evidence type="ECO:0000256" key="19">
    <source>
        <dbReference type="SAM" id="SignalP"/>
    </source>
</evidence>
<dbReference type="FunFam" id="2.20.100.10:FF:000012">
    <property type="entry name" value="Adhesion G protein-coupled receptor B2"/>
    <property type="match status" value="1"/>
</dbReference>
<dbReference type="Pfam" id="PF00090">
    <property type="entry name" value="TSP_1"/>
    <property type="match status" value="3"/>
</dbReference>
<comment type="function">
    <text evidence="15">Receptor that plays a role in the regulation of synaptogenesis and dendritic spine formation at least partly via interaction with ELMO1 and RAC1 activity. Promotes myoblast fusion through ELMO/DOCK1.</text>
</comment>